<comment type="cofactor">
    <cofactor evidence="1">
        <name>Mg(2+)</name>
        <dbReference type="ChEBI" id="CHEBI:18420"/>
    </cofactor>
</comment>
<keyword evidence="7" id="KW-0808">Transferase</keyword>
<comment type="function">
    <text evidence="2">Catalyzes the phosphorylation of pyruvate to phosphoenolpyruvate.</text>
</comment>
<evidence type="ECO:0000256" key="6">
    <source>
        <dbReference type="ARBA" id="ARBA00021623"/>
    </source>
</evidence>
<evidence type="ECO:0000256" key="12">
    <source>
        <dbReference type="ARBA" id="ARBA00022842"/>
    </source>
</evidence>
<dbReference type="Pfam" id="PF01326">
    <property type="entry name" value="PPDK_N"/>
    <property type="match status" value="1"/>
</dbReference>
<dbReference type="GO" id="GO:0008986">
    <property type="term" value="F:pyruvate, water dikinase activity"/>
    <property type="evidence" value="ECO:0007669"/>
    <property type="project" value="UniProtKB-EC"/>
</dbReference>
<dbReference type="EMBL" id="CP059733">
    <property type="protein sequence ID" value="WDE06943.1"/>
    <property type="molecule type" value="Genomic_DNA"/>
</dbReference>
<keyword evidence="8" id="KW-0479">Metal-binding</keyword>
<proteinExistence type="inferred from homology"/>
<dbReference type="SUPFAM" id="SSF56059">
    <property type="entry name" value="Glutathione synthetase ATP-binding domain-like"/>
    <property type="match status" value="1"/>
</dbReference>
<evidence type="ECO:0000259" key="15">
    <source>
        <dbReference type="Pfam" id="PF01326"/>
    </source>
</evidence>
<keyword evidence="9" id="KW-0547">Nucleotide-binding</keyword>
<comment type="similarity">
    <text evidence="4">Belongs to the PEP-utilizing enzyme family.</text>
</comment>
<evidence type="ECO:0000256" key="10">
    <source>
        <dbReference type="ARBA" id="ARBA00022777"/>
    </source>
</evidence>
<evidence type="ECO:0000256" key="1">
    <source>
        <dbReference type="ARBA" id="ARBA00001946"/>
    </source>
</evidence>
<dbReference type="InterPro" id="IPR013815">
    <property type="entry name" value="ATP_grasp_subdomain_1"/>
</dbReference>
<organism evidence="16 17">
    <name type="scientific">Thalassomonas viridans</name>
    <dbReference type="NCBI Taxonomy" id="137584"/>
    <lineage>
        <taxon>Bacteria</taxon>
        <taxon>Pseudomonadati</taxon>
        <taxon>Pseudomonadota</taxon>
        <taxon>Gammaproteobacteria</taxon>
        <taxon>Alteromonadales</taxon>
        <taxon>Colwelliaceae</taxon>
        <taxon>Thalassomonas</taxon>
    </lineage>
</organism>
<comment type="pathway">
    <text evidence="3">Carbohydrate biosynthesis; gluconeogenesis.</text>
</comment>
<dbReference type="EC" id="2.7.9.2" evidence="5"/>
<evidence type="ECO:0000256" key="5">
    <source>
        <dbReference type="ARBA" id="ARBA00011996"/>
    </source>
</evidence>
<dbReference type="RefSeq" id="WP_044841478.1">
    <property type="nucleotide sequence ID" value="NZ_CP059733.1"/>
</dbReference>
<dbReference type="Gene3D" id="3.30.1490.20">
    <property type="entry name" value="ATP-grasp fold, A domain"/>
    <property type="match status" value="1"/>
</dbReference>
<keyword evidence="11" id="KW-0067">ATP-binding</keyword>
<comment type="catalytic activity">
    <reaction evidence="14">
        <text>pyruvate + ATP + H2O = phosphoenolpyruvate + AMP + phosphate + 2 H(+)</text>
        <dbReference type="Rhea" id="RHEA:11364"/>
        <dbReference type="ChEBI" id="CHEBI:15361"/>
        <dbReference type="ChEBI" id="CHEBI:15377"/>
        <dbReference type="ChEBI" id="CHEBI:15378"/>
        <dbReference type="ChEBI" id="CHEBI:30616"/>
        <dbReference type="ChEBI" id="CHEBI:43474"/>
        <dbReference type="ChEBI" id="CHEBI:58702"/>
        <dbReference type="ChEBI" id="CHEBI:456215"/>
        <dbReference type="EC" id="2.7.9.2"/>
    </reaction>
</comment>
<name>A0AAF0CAK2_9GAMM</name>
<evidence type="ECO:0000256" key="8">
    <source>
        <dbReference type="ARBA" id="ARBA00022723"/>
    </source>
</evidence>
<evidence type="ECO:0000256" key="2">
    <source>
        <dbReference type="ARBA" id="ARBA00002988"/>
    </source>
</evidence>
<gene>
    <name evidence="16" type="ORF">SG34_008660</name>
</gene>
<protein>
    <recommendedName>
        <fullName evidence="6">Phosphoenolpyruvate synthase</fullName>
        <ecNumber evidence="5">2.7.9.2</ecNumber>
    </recommendedName>
    <alternativeName>
        <fullName evidence="13">Pyruvate, water dikinase</fullName>
    </alternativeName>
</protein>
<evidence type="ECO:0000256" key="3">
    <source>
        <dbReference type="ARBA" id="ARBA00004742"/>
    </source>
</evidence>
<keyword evidence="17" id="KW-1185">Reference proteome</keyword>
<keyword evidence="10" id="KW-0418">Kinase</keyword>
<evidence type="ECO:0000256" key="11">
    <source>
        <dbReference type="ARBA" id="ARBA00022840"/>
    </source>
</evidence>
<reference evidence="16 17" key="1">
    <citation type="journal article" date="2015" name="Genome Announc.">
        <title>Draft Genome Sequences of Marine Isolates of Thalassomonas viridans and Thalassomonas actiniarum.</title>
        <authorList>
            <person name="Olonade I."/>
            <person name="van Zyl L.J."/>
            <person name="Trindade M."/>
        </authorList>
    </citation>
    <scope>NUCLEOTIDE SEQUENCE [LARGE SCALE GENOMIC DNA]</scope>
    <source>
        <strain evidence="16 17">XOM25</strain>
    </source>
</reference>
<sequence>MSANTPVKIQGKYLYWFEEFADGSQLHLVENLDEQEQVVAKMTDAGFSPAVPGFVLSTRLFHDFIGQNELDEAIRQLVLEYSYGVETLSSASAAIRALISKGQFNQPQTRDITSAYRHLAGQVANAELAVKSFVPGSSREAHGFLAQQECELTAICPQTILLACIECFASLYNDAAILYREEQGITCPQLVICVSASG</sequence>
<accession>A0AAF0CAK2</accession>
<dbReference type="GO" id="GO:0005524">
    <property type="term" value="F:ATP binding"/>
    <property type="evidence" value="ECO:0007669"/>
    <property type="project" value="UniProtKB-KW"/>
</dbReference>
<dbReference type="InterPro" id="IPR002192">
    <property type="entry name" value="PPDK_AMP/ATP-bd"/>
</dbReference>
<evidence type="ECO:0000313" key="16">
    <source>
        <dbReference type="EMBL" id="WDE06943.1"/>
    </source>
</evidence>
<evidence type="ECO:0000313" key="17">
    <source>
        <dbReference type="Proteomes" id="UP000032352"/>
    </source>
</evidence>
<evidence type="ECO:0000256" key="14">
    <source>
        <dbReference type="ARBA" id="ARBA00047700"/>
    </source>
</evidence>
<feature type="domain" description="Pyruvate phosphate dikinase AMP/ATP-binding" evidence="15">
    <location>
        <begin position="49"/>
        <end position="194"/>
    </location>
</feature>
<dbReference type="Proteomes" id="UP000032352">
    <property type="component" value="Chromosome"/>
</dbReference>
<dbReference type="PANTHER" id="PTHR43030">
    <property type="entry name" value="PHOSPHOENOLPYRUVATE SYNTHASE"/>
    <property type="match status" value="1"/>
</dbReference>
<evidence type="ECO:0000256" key="9">
    <source>
        <dbReference type="ARBA" id="ARBA00022741"/>
    </source>
</evidence>
<evidence type="ECO:0000256" key="4">
    <source>
        <dbReference type="ARBA" id="ARBA00007837"/>
    </source>
</evidence>
<evidence type="ECO:0000256" key="13">
    <source>
        <dbReference type="ARBA" id="ARBA00033470"/>
    </source>
</evidence>
<dbReference type="GO" id="GO:0046872">
    <property type="term" value="F:metal ion binding"/>
    <property type="evidence" value="ECO:0007669"/>
    <property type="project" value="UniProtKB-KW"/>
</dbReference>
<dbReference type="KEGG" id="tvd:SG34_008660"/>
<dbReference type="AlphaFoldDB" id="A0AAF0CAK2"/>
<reference evidence="16 17" key="2">
    <citation type="journal article" date="2022" name="Mar. Drugs">
        <title>Bioassay-Guided Fractionation Leads to the Detection of Cholic Acid Generated by the Rare Thalassomonas sp.</title>
        <authorList>
            <person name="Pheiffer F."/>
            <person name="Schneider Y.K."/>
            <person name="Hansen E.H."/>
            <person name="Andersen J.H."/>
            <person name="Isaksson J."/>
            <person name="Busche T."/>
            <person name="R C."/>
            <person name="Kalinowski J."/>
            <person name="Zyl L.V."/>
            <person name="Trindade M."/>
        </authorList>
    </citation>
    <scope>NUCLEOTIDE SEQUENCE [LARGE SCALE GENOMIC DNA]</scope>
    <source>
        <strain evidence="16 17">XOM25</strain>
    </source>
</reference>
<keyword evidence="12" id="KW-0460">Magnesium</keyword>
<evidence type="ECO:0000256" key="7">
    <source>
        <dbReference type="ARBA" id="ARBA00022679"/>
    </source>
</evidence>
<dbReference type="InterPro" id="IPR006319">
    <property type="entry name" value="PEP_synth"/>
</dbReference>
<dbReference type="PANTHER" id="PTHR43030:SF1">
    <property type="entry name" value="PHOSPHOENOLPYRUVATE SYNTHASE"/>
    <property type="match status" value="1"/>
</dbReference>